<dbReference type="Proteomes" id="UP000010483">
    <property type="component" value="Chromosome"/>
</dbReference>
<dbReference type="InterPro" id="IPR021373">
    <property type="entry name" value="DUF2993"/>
</dbReference>
<dbReference type="STRING" id="292563.Cyast_0276"/>
<keyword evidence="2" id="KW-1185">Reference proteome</keyword>
<dbReference type="AlphaFoldDB" id="K9YH29"/>
<dbReference type="KEGG" id="csn:Cyast_0276"/>
<reference evidence="2" key="1">
    <citation type="journal article" date="2013" name="Proc. Natl. Acad. Sci. U.S.A.">
        <title>Improving the coverage of the cyanobacterial phylum using diversity-driven genome sequencing.</title>
        <authorList>
            <person name="Shih P.M."/>
            <person name="Wu D."/>
            <person name="Latifi A."/>
            <person name="Axen S.D."/>
            <person name="Fewer D.P."/>
            <person name="Talla E."/>
            <person name="Calteau A."/>
            <person name="Cai F."/>
            <person name="Tandeau de Marsac N."/>
            <person name="Rippka R."/>
            <person name="Herdman M."/>
            <person name="Sivonen K."/>
            <person name="Coursin T."/>
            <person name="Laurent T."/>
            <person name="Goodwin L."/>
            <person name="Nolan M."/>
            <person name="Davenport K.W."/>
            <person name="Han C.S."/>
            <person name="Rubin E.M."/>
            <person name="Eisen J.A."/>
            <person name="Woyke T."/>
            <person name="Gugger M."/>
            <person name="Kerfeld C.A."/>
        </authorList>
    </citation>
    <scope>NUCLEOTIDE SEQUENCE [LARGE SCALE GENOMIC DNA]</scope>
    <source>
        <strain evidence="2">ATCC 29140 / PCC 7202</strain>
    </source>
</reference>
<name>K9YH29_CYASC</name>
<dbReference type="Pfam" id="PF11209">
    <property type="entry name" value="LmeA"/>
    <property type="match status" value="1"/>
</dbReference>
<dbReference type="EMBL" id="CP003940">
    <property type="protein sequence ID" value="AFZ46256.1"/>
    <property type="molecule type" value="Genomic_DNA"/>
</dbReference>
<dbReference type="HOGENOM" id="CLU_092370_1_0_3"/>
<dbReference type="eggNOG" id="ENOG502Z830">
    <property type="taxonomic scope" value="Bacteria"/>
</dbReference>
<sequence>MQLPNLNHFGETTISKIATKAFQTQVTEARQLSVKVKVNRQNLRKGILESLEIKGEGLVMKRGLSLEQMNINLHEIAVNPFKALMGNVQLTKPSKGDACLILTEKDITIALNLGYLNAIAQGYEVSVDDCPVHIKFASIHCRILPDHRIMVEGRILIEETNTIERVCLSFKPIICDQGSGVLLDDLEYLEGEELSPLILDTLITQICEVFNLDHFVIDGISLEVNNLDFSQGMLKLSALAGITHFPIPVNH</sequence>
<accession>K9YH29</accession>
<protein>
    <recommendedName>
        <fullName evidence="3">DUF2993 domain-containing protein</fullName>
    </recommendedName>
</protein>
<evidence type="ECO:0000313" key="1">
    <source>
        <dbReference type="EMBL" id="AFZ46256.1"/>
    </source>
</evidence>
<organism evidence="1 2">
    <name type="scientific">Cyanobacterium stanieri (strain ATCC 29140 / PCC 7202)</name>
    <dbReference type="NCBI Taxonomy" id="292563"/>
    <lineage>
        <taxon>Bacteria</taxon>
        <taxon>Bacillati</taxon>
        <taxon>Cyanobacteriota</taxon>
        <taxon>Cyanophyceae</taxon>
        <taxon>Oscillatoriophycideae</taxon>
        <taxon>Chroococcales</taxon>
        <taxon>Geminocystaceae</taxon>
        <taxon>Cyanobacterium</taxon>
    </lineage>
</organism>
<evidence type="ECO:0008006" key="3">
    <source>
        <dbReference type="Google" id="ProtNLM"/>
    </source>
</evidence>
<gene>
    <name evidence="1" type="ordered locus">Cyast_0276</name>
</gene>
<proteinExistence type="predicted"/>
<dbReference type="BioCyc" id="CSTA292563:G1353-275-MONOMER"/>
<evidence type="ECO:0000313" key="2">
    <source>
        <dbReference type="Proteomes" id="UP000010483"/>
    </source>
</evidence>